<dbReference type="Pfam" id="PF26569">
    <property type="entry name" value="EIF3CL_C"/>
    <property type="match status" value="1"/>
</dbReference>
<evidence type="ECO:0000256" key="3">
    <source>
        <dbReference type="ARBA" id="ARBA00022917"/>
    </source>
</evidence>
<accession>A0A9N9EJ37</accession>
<protein>
    <submittedName>
        <fullName evidence="7">10847_t:CDS:1</fullName>
    </submittedName>
</protein>
<dbReference type="InterPro" id="IPR036390">
    <property type="entry name" value="WH_DNA-bd_sf"/>
</dbReference>
<feature type="non-terminal residue" evidence="7">
    <location>
        <position position="969"/>
    </location>
</feature>
<keyword evidence="3" id="KW-0648">Protein biosynthesis</keyword>
<feature type="compositionally biased region" description="Low complexity" evidence="5">
    <location>
        <begin position="726"/>
        <end position="746"/>
    </location>
</feature>
<dbReference type="GO" id="GO:0003743">
    <property type="term" value="F:translation initiation factor activity"/>
    <property type="evidence" value="ECO:0007669"/>
    <property type="project" value="UniProtKB-KW"/>
</dbReference>
<dbReference type="InterPro" id="IPR000717">
    <property type="entry name" value="PCI_dom"/>
</dbReference>
<dbReference type="GO" id="GO:0031369">
    <property type="term" value="F:translation initiation factor binding"/>
    <property type="evidence" value="ECO:0007669"/>
    <property type="project" value="InterPro"/>
</dbReference>
<feature type="coiled-coil region" evidence="4">
    <location>
        <begin position="69"/>
        <end position="111"/>
    </location>
</feature>
<dbReference type="EMBL" id="CAJVPQ010005878">
    <property type="protein sequence ID" value="CAG8677260.1"/>
    <property type="molecule type" value="Genomic_DNA"/>
</dbReference>
<proteinExistence type="inferred from homology"/>
<keyword evidence="4" id="KW-0175">Coiled coil</keyword>
<feature type="compositionally biased region" description="Basic and acidic residues" evidence="5">
    <location>
        <begin position="748"/>
        <end position="760"/>
    </location>
</feature>
<dbReference type="Pfam" id="PF05470">
    <property type="entry name" value="eIF-3c_N"/>
    <property type="match status" value="1"/>
</dbReference>
<evidence type="ECO:0000256" key="4">
    <source>
        <dbReference type="SAM" id="Coils"/>
    </source>
</evidence>
<evidence type="ECO:0000256" key="1">
    <source>
        <dbReference type="ARBA" id="ARBA00022490"/>
    </source>
</evidence>
<keyword evidence="1" id="KW-0963">Cytoplasm</keyword>
<feature type="region of interest" description="Disordered" evidence="5">
    <location>
        <begin position="724"/>
        <end position="772"/>
    </location>
</feature>
<dbReference type="Proteomes" id="UP000789570">
    <property type="component" value="Unassembled WGS sequence"/>
</dbReference>
<evidence type="ECO:0000256" key="2">
    <source>
        <dbReference type="ARBA" id="ARBA00022540"/>
    </source>
</evidence>
<evidence type="ECO:0000313" key="8">
    <source>
        <dbReference type="Proteomes" id="UP000789570"/>
    </source>
</evidence>
<dbReference type="OrthoDB" id="29647at2759"/>
<dbReference type="PROSITE" id="PS50250">
    <property type="entry name" value="PCI"/>
    <property type="match status" value="1"/>
</dbReference>
<organism evidence="7 8">
    <name type="scientific">Funneliformis caledonium</name>
    <dbReference type="NCBI Taxonomy" id="1117310"/>
    <lineage>
        <taxon>Eukaryota</taxon>
        <taxon>Fungi</taxon>
        <taxon>Fungi incertae sedis</taxon>
        <taxon>Mucoromycota</taxon>
        <taxon>Glomeromycotina</taxon>
        <taxon>Glomeromycetes</taxon>
        <taxon>Glomerales</taxon>
        <taxon>Glomeraceae</taxon>
        <taxon>Funneliformis</taxon>
    </lineage>
</organism>
<feature type="compositionally biased region" description="Low complexity" evidence="5">
    <location>
        <begin position="761"/>
        <end position="770"/>
    </location>
</feature>
<keyword evidence="2" id="KW-0396">Initiation factor</keyword>
<evidence type="ECO:0000259" key="6">
    <source>
        <dbReference type="PROSITE" id="PS50250"/>
    </source>
</evidence>
<name>A0A9N9EJ37_9GLOM</name>
<dbReference type="SMART" id="SM00088">
    <property type="entry name" value="PINT"/>
    <property type="match status" value="1"/>
</dbReference>
<evidence type="ECO:0000256" key="5">
    <source>
        <dbReference type="SAM" id="MobiDB-lite"/>
    </source>
</evidence>
<reference evidence="7" key="1">
    <citation type="submission" date="2021-06" db="EMBL/GenBank/DDBJ databases">
        <authorList>
            <person name="Kallberg Y."/>
            <person name="Tangrot J."/>
            <person name="Rosling A."/>
        </authorList>
    </citation>
    <scope>NUCLEOTIDE SEQUENCE</scope>
    <source>
        <strain evidence="7">UK204</strain>
    </source>
</reference>
<dbReference type="SUPFAM" id="SSF46785">
    <property type="entry name" value="Winged helix' DNA-binding domain"/>
    <property type="match status" value="1"/>
</dbReference>
<gene>
    <name evidence="7" type="ORF">FCALED_LOCUS12318</name>
</gene>
<dbReference type="InterPro" id="IPR027516">
    <property type="entry name" value="EIF3C"/>
</dbReference>
<dbReference type="GO" id="GO:0003723">
    <property type="term" value="F:RNA binding"/>
    <property type="evidence" value="ECO:0007669"/>
    <property type="project" value="InterPro"/>
</dbReference>
<dbReference type="PANTHER" id="PTHR13937:SF0">
    <property type="entry name" value="EUKARYOTIC TRANSLATION INITIATION FACTOR 3 SUBUNIT C-RELATED"/>
    <property type="match status" value="1"/>
</dbReference>
<evidence type="ECO:0000313" key="7">
    <source>
        <dbReference type="EMBL" id="CAG8677260.1"/>
    </source>
</evidence>
<dbReference type="GO" id="GO:0005852">
    <property type="term" value="C:eukaryotic translation initiation factor 3 complex"/>
    <property type="evidence" value="ECO:0007669"/>
    <property type="project" value="InterPro"/>
</dbReference>
<comment type="caution">
    <text evidence="7">The sequence shown here is derived from an EMBL/GenBank/DDBJ whole genome shotgun (WGS) entry which is preliminary data.</text>
</comment>
<sequence>MSRFFRAKPASGIAAKSRFLKDVSDSEESDSDEKREVKSAKDKKLDALELSVKTIENAKKINEWVAIQNDFLNESLQKEKEAKKKMNATQAKALNSMKNKIKKIIRQFEDEVGKWRQNPILTEDEEIEDDEDLGEFVKSTKKSSIKKNNELYATEFNDEEGFEQVGKGNKPIEYTSENLFKKLREIMEARGKKNTDRLEQIKILQKLLGVAATPYQKIRVLLALIPAQFDYNPSMSNYMNVDMWKNTQEEIKQLLTILETNPHFIIREYVEEEVEDKEPVIESGQTFGIRGSIVSFIDRLDDEFIKSLQNIDPHTTDYVDRLKDETELYATIVRGQIHFEKNELNESTSRVVMRRLEHLYYKPDQVIQTVENTVNQLYPSGVSSSITPSEITQDSSVLIRALCVYLYKNGESLLRTRAMLCHIYHHALHNRFYTARDMLLMSHLQDNIQLSDVGTQILHNRTMVQVGLCAFREGMIKESQSCLQEICGTGRVKELLAQGLQIQKYSQLPPEQEKLDRQRQLPFHMHINLELLECAYLTCSMLLEIPAMAAAGSNPEARKKVISKPFRRMLDYNERQVFSGPPENTRDHIMGAAKALAAGEWQKCQELIGAIKIWDLMPETQKIKEMLNRKIQEEGLRTYLFTYSSYYTTFGLEQLSTMFSLPLNTVTSIVSKMIWNEELAASLDQINNVVVLHRVEPTKVQQLSLMFAEKAFSFVEANERTLEQKQLSGQNQRDQQRQKGQLNQQQNTEKRTTYQKRDGQQQRGRNNFNNVLGNSERLNEAVKDLRQFKEEQGKRLAELWRSGEESYAEREFLIKVMTTLEAAVAKWEDQLIYLQKQNAEGSKQGKEQALNRPVIDNTSEFCQKIAIPFDYLPNFEELTSALFQPFNLRIPLSTPLYQKCEIACQTFSISEYFIDREIFQKVHVSSGPILFPEEIYLSCNIALQGVETGSSEFSRICDWDLLLRNPTAI</sequence>
<dbReference type="FunFam" id="1.10.10.10:FF:000300">
    <property type="entry name" value="Eukaryotic translation initiation factor 3 subunit C"/>
    <property type="match status" value="1"/>
</dbReference>
<dbReference type="InterPro" id="IPR058999">
    <property type="entry name" value="EIF3CL_C"/>
</dbReference>
<dbReference type="Pfam" id="PF01399">
    <property type="entry name" value="PCI"/>
    <property type="match status" value="1"/>
</dbReference>
<dbReference type="HAMAP" id="MF_03002">
    <property type="entry name" value="eIF3c"/>
    <property type="match status" value="1"/>
</dbReference>
<feature type="domain" description="PCI" evidence="6">
    <location>
        <begin position="523"/>
        <end position="697"/>
    </location>
</feature>
<keyword evidence="8" id="KW-1185">Reference proteome</keyword>
<dbReference type="AlphaFoldDB" id="A0A9N9EJ37"/>
<dbReference type="PANTHER" id="PTHR13937">
    <property type="entry name" value="EUKARYOTIC TRANSLATION INITATION FACTOR 3, SUBUNIT 8 EIF3S8 -RELATED"/>
    <property type="match status" value="1"/>
</dbReference>
<dbReference type="InterPro" id="IPR008905">
    <property type="entry name" value="EIF3C_N_dom"/>
</dbReference>